<dbReference type="Proteomes" id="UP000008815">
    <property type="component" value="Chromosome 2"/>
</dbReference>
<gene>
    <name evidence="1" type="ordered locus">BMULJ_04651</name>
</gene>
<evidence type="ECO:0000313" key="2">
    <source>
        <dbReference type="Proteomes" id="UP000008815"/>
    </source>
</evidence>
<accession>A0A0H3KMN5</accession>
<sequence length="32" mass="3365">MAMNAIRPYAEAGELNVSSIGPYALTLIVEAV</sequence>
<dbReference type="EMBL" id="AP009386">
    <property type="protein sequence ID" value="BAG46501.1"/>
    <property type="molecule type" value="Genomic_DNA"/>
</dbReference>
<reference evidence="1 2" key="1">
    <citation type="submission" date="2007-04" db="EMBL/GenBank/DDBJ databases">
        <title>Complete genome sequence of Burkholderia multivorans ATCC 17616.</title>
        <authorList>
            <person name="Ohtsubo Y."/>
            <person name="Yamashita A."/>
            <person name="Kurokawa K."/>
            <person name="Takami H."/>
            <person name="Yuhara S."/>
            <person name="Nishiyama E."/>
            <person name="Endo R."/>
            <person name="Miyazaki R."/>
            <person name="Ono A."/>
            <person name="Yano K."/>
            <person name="Ito M."/>
            <person name="Sota M."/>
            <person name="Yuji N."/>
            <person name="Hattori M."/>
            <person name="Tsuda M."/>
        </authorList>
    </citation>
    <scope>NUCLEOTIDE SEQUENCE [LARGE SCALE GENOMIC DNA]</scope>
    <source>
        <strain evidence="2">ATCC 17616 / 249</strain>
    </source>
</reference>
<proteinExistence type="predicted"/>
<dbReference type="HOGENOM" id="CLU_3388466_0_0_4"/>
<evidence type="ECO:0000313" key="1">
    <source>
        <dbReference type="EMBL" id="BAG46501.1"/>
    </source>
</evidence>
<name>A0A0H3KMN5_BURM1</name>
<dbReference type="AlphaFoldDB" id="A0A0H3KMN5"/>
<protein>
    <submittedName>
        <fullName evidence="1">Bacteriophage protein</fullName>
    </submittedName>
</protein>
<organism evidence="1 2">
    <name type="scientific">Burkholderia multivorans (strain ATCC 17616 / 249)</name>
    <dbReference type="NCBI Taxonomy" id="395019"/>
    <lineage>
        <taxon>Bacteria</taxon>
        <taxon>Pseudomonadati</taxon>
        <taxon>Pseudomonadota</taxon>
        <taxon>Betaproteobacteria</taxon>
        <taxon>Burkholderiales</taxon>
        <taxon>Burkholderiaceae</taxon>
        <taxon>Burkholderia</taxon>
        <taxon>Burkholderia cepacia complex</taxon>
    </lineage>
</organism>
<keyword evidence="2" id="KW-1185">Reference proteome</keyword>
<dbReference type="STRING" id="395019.BMULJ_04651"/>
<dbReference type="KEGG" id="bmj:BMULJ_04651"/>